<accession>A0A7K6QVF2</accession>
<protein>
    <submittedName>
        <fullName evidence="4">ARHGB factor</fullName>
    </submittedName>
</protein>
<dbReference type="AlphaFoldDB" id="A0A7K6QVF2"/>
<feature type="non-terminal residue" evidence="4">
    <location>
        <position position="252"/>
    </location>
</feature>
<dbReference type="GO" id="GO:0007186">
    <property type="term" value="P:G protein-coupled receptor signaling pathway"/>
    <property type="evidence" value="ECO:0007669"/>
    <property type="project" value="TreeGrafter"/>
</dbReference>
<dbReference type="GO" id="GO:0005737">
    <property type="term" value="C:cytoplasm"/>
    <property type="evidence" value="ECO:0007669"/>
    <property type="project" value="InterPro"/>
</dbReference>
<evidence type="ECO:0000313" key="5">
    <source>
        <dbReference type="Proteomes" id="UP000580879"/>
    </source>
</evidence>
<keyword evidence="1" id="KW-0175">Coiled coil</keyword>
<dbReference type="Pfam" id="PF09128">
    <property type="entry name" value="RGS-like"/>
    <property type="match status" value="1"/>
</dbReference>
<feature type="non-terminal residue" evidence="4">
    <location>
        <position position="1"/>
    </location>
</feature>
<dbReference type="InterPro" id="IPR036305">
    <property type="entry name" value="RGS_sf"/>
</dbReference>
<reference evidence="4 5" key="1">
    <citation type="submission" date="2019-09" db="EMBL/GenBank/DDBJ databases">
        <title>Bird 10,000 Genomes (B10K) Project - Family phase.</title>
        <authorList>
            <person name="Zhang G."/>
        </authorList>
    </citation>
    <scope>NUCLEOTIDE SEQUENCE [LARGE SCALE GENOMIC DNA]</scope>
    <source>
        <strain evidence="4">B10K-DU-029-53</strain>
    </source>
</reference>
<dbReference type="InterPro" id="IPR015212">
    <property type="entry name" value="RGS-like_dom"/>
</dbReference>
<keyword evidence="5" id="KW-1185">Reference proteome</keyword>
<feature type="region of interest" description="Disordered" evidence="2">
    <location>
        <begin position="107"/>
        <end position="136"/>
    </location>
</feature>
<dbReference type="SUPFAM" id="SSF48097">
    <property type="entry name" value="Regulator of G-protein signaling, RGS"/>
    <property type="match status" value="1"/>
</dbReference>
<feature type="coiled-coil region" evidence="1">
    <location>
        <begin position="24"/>
        <end position="70"/>
    </location>
</feature>
<dbReference type="PANTHER" id="PTHR45872">
    <property type="entry name" value="RHO GUANINE NUCLEOTIDE EXCHANGE FACTOR 2, ISOFORM D"/>
    <property type="match status" value="1"/>
</dbReference>
<evidence type="ECO:0000256" key="1">
    <source>
        <dbReference type="SAM" id="Coils"/>
    </source>
</evidence>
<proteinExistence type="predicted"/>
<dbReference type="OrthoDB" id="2272012at2759"/>
<gene>
    <name evidence="4" type="primary">Arhgef11_1</name>
    <name evidence="4" type="ORF">CLIRUF_R15734</name>
</gene>
<evidence type="ECO:0000256" key="2">
    <source>
        <dbReference type="SAM" id="MobiDB-lite"/>
    </source>
</evidence>
<feature type="domain" description="Regulator of G protein signalling-like" evidence="3">
    <location>
        <begin position="165"/>
        <end position="244"/>
    </location>
</feature>
<evidence type="ECO:0000313" key="4">
    <source>
        <dbReference type="EMBL" id="NWW77792.1"/>
    </source>
</evidence>
<dbReference type="InterPro" id="IPR044926">
    <property type="entry name" value="RGS_subdomain_2"/>
</dbReference>
<sequence length="252" mass="27612">PSPPFRAHSQPLELQDPEVQRHAAQILRNMLRQEEAELQRFCELYSRSPGAAVQEQMERARRRLSQLQLKILQESAGAADLGGDPGLSRPLEGEVFQRLGRIPAFPASSGSPALPGRFSLDSQDGDSGLESGPERFLSLGEGLGRPQIIGPEEDCDPGDSNNESDSVFQDLAKLKSRPAHLGVFLRFLFSQADPSALLFHLCADVCQQSNPRDSRVLGRDLWNIFLDRSAPLRVKVPEPLLAEIGECGTPGI</sequence>
<comment type="caution">
    <text evidence="4">The sequence shown here is derived from an EMBL/GenBank/DDBJ whole genome shotgun (WGS) entry which is preliminary data.</text>
</comment>
<name>A0A7K6QVF2_9PASS</name>
<dbReference type="GO" id="GO:0005085">
    <property type="term" value="F:guanyl-nucleotide exchange factor activity"/>
    <property type="evidence" value="ECO:0007669"/>
    <property type="project" value="InterPro"/>
</dbReference>
<organism evidence="4 5">
    <name type="scientific">Climacteris rufus</name>
    <name type="common">rufous treecreeper</name>
    <dbReference type="NCBI Taxonomy" id="47695"/>
    <lineage>
        <taxon>Eukaryota</taxon>
        <taxon>Metazoa</taxon>
        <taxon>Chordata</taxon>
        <taxon>Craniata</taxon>
        <taxon>Vertebrata</taxon>
        <taxon>Euteleostomi</taxon>
        <taxon>Archelosauria</taxon>
        <taxon>Archosauria</taxon>
        <taxon>Dinosauria</taxon>
        <taxon>Saurischia</taxon>
        <taxon>Theropoda</taxon>
        <taxon>Coelurosauria</taxon>
        <taxon>Aves</taxon>
        <taxon>Neognathae</taxon>
        <taxon>Neoaves</taxon>
        <taxon>Telluraves</taxon>
        <taxon>Australaves</taxon>
        <taxon>Passeriformes</taxon>
        <taxon>Climacteridae</taxon>
        <taxon>Climacteris</taxon>
    </lineage>
</organism>
<evidence type="ECO:0000259" key="3">
    <source>
        <dbReference type="Pfam" id="PF09128"/>
    </source>
</evidence>
<dbReference type="PANTHER" id="PTHR45872:SF1">
    <property type="entry name" value="RHO GUANINE NUCLEOTIDE EXCHANGE FACTOR 11"/>
    <property type="match status" value="1"/>
</dbReference>
<dbReference type="GO" id="GO:0001664">
    <property type="term" value="F:G protein-coupled receptor binding"/>
    <property type="evidence" value="ECO:0007669"/>
    <property type="project" value="TreeGrafter"/>
</dbReference>
<dbReference type="Gene3D" id="1.10.167.10">
    <property type="entry name" value="Regulator of G-protein Signalling 4, domain 2"/>
    <property type="match status" value="1"/>
</dbReference>
<dbReference type="EMBL" id="VZRZ01005509">
    <property type="protein sequence ID" value="NWW77792.1"/>
    <property type="molecule type" value="Genomic_DNA"/>
</dbReference>
<dbReference type="Proteomes" id="UP000580879">
    <property type="component" value="Unassembled WGS sequence"/>
</dbReference>